<dbReference type="Gene3D" id="3.40.50.410">
    <property type="entry name" value="von Willebrand factor, type A domain"/>
    <property type="match status" value="1"/>
</dbReference>
<keyword evidence="5 10" id="KW-0862">Zinc</keyword>
<dbReference type="InterPro" id="IPR037364">
    <property type="entry name" value="Sec23"/>
</dbReference>
<dbReference type="Gene3D" id="2.30.30.380">
    <property type="entry name" value="Zn-finger domain of Sec23/24"/>
    <property type="match status" value="1"/>
</dbReference>
<comment type="function">
    <text evidence="10">Component of the coat protein complex II (COPII) which promotes the formation of transport vesicles from the endoplasmic reticulum (ER). The coat has two main functions, the physical deformation of the endoplasmic reticulum membrane into vesicles and the selection of cargo molecules.</text>
</comment>
<dbReference type="Pfam" id="PF04811">
    <property type="entry name" value="Sec23_trunk"/>
    <property type="match status" value="1"/>
</dbReference>
<proteinExistence type="inferred from homology"/>
<evidence type="ECO:0000256" key="3">
    <source>
        <dbReference type="ARBA" id="ARBA00022723"/>
    </source>
</evidence>
<dbReference type="GO" id="GO:0030127">
    <property type="term" value="C:COPII vesicle coat"/>
    <property type="evidence" value="ECO:0007669"/>
    <property type="project" value="InterPro"/>
</dbReference>
<dbReference type="Pfam" id="PF04810">
    <property type="entry name" value="zf-Sec23_Sec24"/>
    <property type="match status" value="1"/>
</dbReference>
<comment type="similarity">
    <text evidence="10">Belongs to the SEC23/SEC24 family. SEC23 subfamily.</text>
</comment>
<evidence type="ECO:0000313" key="13">
    <source>
        <dbReference type="Ensembl" id="ENSSLUP00000007212.1"/>
    </source>
</evidence>
<accession>A0A8C9XBH6</accession>
<dbReference type="InterPro" id="IPR006896">
    <property type="entry name" value="Sec23/24_trunk_dom"/>
</dbReference>
<dbReference type="GO" id="GO:0005096">
    <property type="term" value="F:GTPase activator activity"/>
    <property type="evidence" value="ECO:0007669"/>
    <property type="project" value="TreeGrafter"/>
</dbReference>
<dbReference type="AlphaFoldDB" id="A0A8C9XBH6"/>
<comment type="subcellular location">
    <subcellularLocation>
        <location evidence="10">Cytoplasmic vesicle</location>
        <location evidence="10">COPII-coated vesicle membrane</location>
        <topology evidence="10">Peripheral membrane protein</topology>
        <orientation evidence="10">Cytoplasmic side</orientation>
    </subcellularLocation>
    <subcellularLocation>
        <location evidence="1 10">Endoplasmic reticulum membrane</location>
        <topology evidence="1 10">Peripheral membrane protein</topology>
        <orientation evidence="1 10">Cytoplasmic side</orientation>
    </subcellularLocation>
    <subcellularLocation>
        <location evidence="10">Cytoplasm</location>
        <location evidence="10">Cytosol</location>
    </subcellularLocation>
</comment>
<dbReference type="PANTHER" id="PTHR11141:SF7">
    <property type="entry name" value="PROTEIN TRANSPORT PROTEIN SEC23A"/>
    <property type="match status" value="1"/>
</dbReference>
<dbReference type="GeneTree" id="ENSGT00390000006916"/>
<keyword evidence="8 10" id="KW-0472">Membrane</keyword>
<evidence type="ECO:0000256" key="4">
    <source>
        <dbReference type="ARBA" id="ARBA00022824"/>
    </source>
</evidence>
<dbReference type="GO" id="GO:0005789">
    <property type="term" value="C:endoplasmic reticulum membrane"/>
    <property type="evidence" value="ECO:0007669"/>
    <property type="project" value="UniProtKB-SubCell"/>
</dbReference>
<organism evidence="13 14">
    <name type="scientific">Sander lucioperca</name>
    <name type="common">Pike-perch</name>
    <name type="synonym">Perca lucioperca</name>
    <dbReference type="NCBI Taxonomy" id="283035"/>
    <lineage>
        <taxon>Eukaryota</taxon>
        <taxon>Metazoa</taxon>
        <taxon>Chordata</taxon>
        <taxon>Craniata</taxon>
        <taxon>Vertebrata</taxon>
        <taxon>Euteleostomi</taxon>
        <taxon>Actinopterygii</taxon>
        <taxon>Neopterygii</taxon>
        <taxon>Teleostei</taxon>
        <taxon>Neoteleostei</taxon>
        <taxon>Acanthomorphata</taxon>
        <taxon>Eupercaria</taxon>
        <taxon>Perciformes</taxon>
        <taxon>Percoidei</taxon>
        <taxon>Percidae</taxon>
        <taxon>Luciopercinae</taxon>
        <taxon>Sander</taxon>
    </lineage>
</organism>
<keyword evidence="4 10" id="KW-0256">Endoplasmic reticulum</keyword>
<dbReference type="SUPFAM" id="SSF53300">
    <property type="entry name" value="vWA-like"/>
    <property type="match status" value="1"/>
</dbReference>
<dbReference type="Proteomes" id="UP000694568">
    <property type="component" value="Unplaced"/>
</dbReference>
<name>A0A8C9XBH6_SANLU</name>
<keyword evidence="7 10" id="KW-0653">Protein transport</keyword>
<keyword evidence="9 10" id="KW-0968">Cytoplasmic vesicle</keyword>
<reference evidence="13" key="1">
    <citation type="submission" date="2025-08" db="UniProtKB">
        <authorList>
            <consortium name="Ensembl"/>
        </authorList>
    </citation>
    <scope>IDENTIFICATION</scope>
</reference>
<dbReference type="GO" id="GO:0070971">
    <property type="term" value="C:endoplasmic reticulum exit site"/>
    <property type="evidence" value="ECO:0007669"/>
    <property type="project" value="TreeGrafter"/>
</dbReference>
<evidence type="ECO:0000256" key="10">
    <source>
        <dbReference type="RuleBase" id="RU365030"/>
    </source>
</evidence>
<keyword evidence="10" id="KW-0963">Cytoplasm</keyword>
<dbReference type="SUPFAM" id="SSF82919">
    <property type="entry name" value="Zn-finger domain of Sec23/24"/>
    <property type="match status" value="1"/>
</dbReference>
<feature type="domain" description="Zinc finger Sec23/Sec24-type" evidence="11">
    <location>
        <begin position="54"/>
        <end position="94"/>
    </location>
</feature>
<evidence type="ECO:0000256" key="2">
    <source>
        <dbReference type="ARBA" id="ARBA00022448"/>
    </source>
</evidence>
<dbReference type="Ensembl" id="ENSSLUT00000007421.1">
    <property type="protein sequence ID" value="ENSSLUP00000007212.1"/>
    <property type="gene ID" value="ENSSLUG00000003297.1"/>
</dbReference>
<dbReference type="InterPro" id="IPR036174">
    <property type="entry name" value="Znf_Sec23_Sec24_sf"/>
</dbReference>
<dbReference type="InterPro" id="IPR006895">
    <property type="entry name" value="Znf_Sec23_Sec24"/>
</dbReference>
<dbReference type="GO" id="GO:0005829">
    <property type="term" value="C:cytosol"/>
    <property type="evidence" value="ECO:0007669"/>
    <property type="project" value="UniProtKB-SubCell"/>
</dbReference>
<evidence type="ECO:0000256" key="1">
    <source>
        <dbReference type="ARBA" id="ARBA00004397"/>
    </source>
</evidence>
<keyword evidence="3 10" id="KW-0479">Metal-binding</keyword>
<evidence type="ECO:0000259" key="12">
    <source>
        <dbReference type="Pfam" id="PF04811"/>
    </source>
</evidence>
<dbReference type="SUPFAM" id="SSF81995">
    <property type="entry name" value="beta-sandwich domain of Sec23/24"/>
    <property type="match status" value="1"/>
</dbReference>
<dbReference type="PANTHER" id="PTHR11141">
    <property type="entry name" value="PROTEIN TRANSPORT PROTEIN SEC23"/>
    <property type="match status" value="1"/>
</dbReference>
<sequence length="274" mass="30537">GATYIAQNEERDGVRFSWKCAVSRLEATRMVVPVASLFTPLRERPDLPPIQYEPVLCSRATCRAVLNPLCQVDYRAKLWACNFCYQRNQFPPSYAGISEVNQPAELLPQFSTIEYVVHGGPQMPLVFLYLVDTCMEDEDLQALKESLQMSLSLLPPTALVGLITFGRMVQVHELGCEGISKSYVFRGTKDLTAKQLQEMLGLTKPAANQGRGPHLPSLVFCPVRFLQPVQKIDMNLTDLLGELQRDPWPVTQGKRPLRSLGAAMSIAVGLLETN</sequence>
<feature type="domain" description="Sec23/Sec24 trunk" evidence="12">
    <location>
        <begin position="122"/>
        <end position="273"/>
    </location>
</feature>
<dbReference type="GO" id="GO:0090110">
    <property type="term" value="P:COPII-coated vesicle cargo loading"/>
    <property type="evidence" value="ECO:0007669"/>
    <property type="project" value="TreeGrafter"/>
</dbReference>
<dbReference type="FunFam" id="2.30.30.380:FF:000001">
    <property type="entry name" value="Protein transport protein SEC23"/>
    <property type="match status" value="1"/>
</dbReference>
<dbReference type="GO" id="GO:0006886">
    <property type="term" value="P:intracellular protein transport"/>
    <property type="evidence" value="ECO:0007669"/>
    <property type="project" value="InterPro"/>
</dbReference>
<evidence type="ECO:0000256" key="8">
    <source>
        <dbReference type="ARBA" id="ARBA00023136"/>
    </source>
</evidence>
<evidence type="ECO:0000313" key="14">
    <source>
        <dbReference type="Proteomes" id="UP000694568"/>
    </source>
</evidence>
<keyword evidence="2 10" id="KW-0813">Transport</keyword>
<evidence type="ECO:0000256" key="6">
    <source>
        <dbReference type="ARBA" id="ARBA00022892"/>
    </source>
</evidence>
<evidence type="ECO:0000256" key="5">
    <source>
        <dbReference type="ARBA" id="ARBA00022833"/>
    </source>
</evidence>
<reference evidence="13" key="2">
    <citation type="submission" date="2025-09" db="UniProtKB">
        <authorList>
            <consortium name="Ensembl"/>
        </authorList>
    </citation>
    <scope>IDENTIFICATION</scope>
</reference>
<evidence type="ECO:0000259" key="11">
    <source>
        <dbReference type="Pfam" id="PF04810"/>
    </source>
</evidence>
<evidence type="ECO:0000256" key="7">
    <source>
        <dbReference type="ARBA" id="ARBA00022927"/>
    </source>
</evidence>
<dbReference type="InterPro" id="IPR036465">
    <property type="entry name" value="vWFA_dom_sf"/>
</dbReference>
<keyword evidence="6 10" id="KW-0931">ER-Golgi transport</keyword>
<protein>
    <recommendedName>
        <fullName evidence="10">Protein transport protein SEC23</fullName>
    </recommendedName>
</protein>
<dbReference type="GO" id="GO:0008270">
    <property type="term" value="F:zinc ion binding"/>
    <property type="evidence" value="ECO:0007669"/>
    <property type="project" value="InterPro"/>
</dbReference>
<keyword evidence="14" id="KW-1185">Reference proteome</keyword>
<evidence type="ECO:0000256" key="9">
    <source>
        <dbReference type="ARBA" id="ARBA00023329"/>
    </source>
</evidence>
<dbReference type="Gene3D" id="2.60.40.1670">
    <property type="entry name" value="beta-sandwich domain of Sec23/24"/>
    <property type="match status" value="1"/>
</dbReference>